<evidence type="ECO:0000313" key="2">
    <source>
        <dbReference type="Proteomes" id="UP000237749"/>
    </source>
</evidence>
<comment type="caution">
    <text evidence="1">The sequence shown here is derived from an EMBL/GenBank/DDBJ whole genome shotgun (WGS) entry which is preliminary data.</text>
</comment>
<dbReference type="Gene3D" id="2.160.20.10">
    <property type="entry name" value="Single-stranded right-handed beta-helix, Pectin lyase-like"/>
    <property type="match status" value="1"/>
</dbReference>
<keyword evidence="2" id="KW-1185">Reference proteome</keyword>
<sequence>MKYLSYEGLQYLYSKILTRLGLKVDVNGGDISETVIENLDTVEDKYPIPTAGESVKQFLGKTLTFLRYIKPLTSNITLYVSANTGSDTTGDGSQLNPFKTIQHAIDIIPKDLGTRECIIYVADGTYSEDVTIAGFTNGVVRLYSNHITAISTLCKVNKILVTQCMSYVFIVGFDILTVNSAGIDSYNNKALIVQYCNIVGNAPNNSGIYAAESDFQVYNCIVSNHMNALRAYKSVGTSAYWGNTSGNTNSLYSASGSIIKTMGIQPQGTRIADTGGSVFFENGTQIADLIVSGLSCTWANISGRYYRIGNLNGGIAQVVVNIAISLTATLSAHTQYSINGFPTATASTAVTAHAQNQFDYVQLYGSGIYLSPAYDLPAGNVYLLSCTYITNS</sequence>
<dbReference type="RefSeq" id="WP_104437297.1">
    <property type="nucleotide sequence ID" value="NZ_PTJA01000006.1"/>
</dbReference>
<organism evidence="1 2">
    <name type="scientific">Lacrimispora xylanisolvens</name>
    <dbReference type="NCBI Taxonomy" id="384636"/>
    <lineage>
        <taxon>Bacteria</taxon>
        <taxon>Bacillati</taxon>
        <taxon>Bacillota</taxon>
        <taxon>Clostridia</taxon>
        <taxon>Lachnospirales</taxon>
        <taxon>Lachnospiraceae</taxon>
        <taxon>Lacrimispora</taxon>
    </lineage>
</organism>
<evidence type="ECO:0008006" key="3">
    <source>
        <dbReference type="Google" id="ProtNLM"/>
    </source>
</evidence>
<dbReference type="InterPro" id="IPR012334">
    <property type="entry name" value="Pectin_lyas_fold"/>
</dbReference>
<dbReference type="OrthoDB" id="786003at2"/>
<dbReference type="InterPro" id="IPR011050">
    <property type="entry name" value="Pectin_lyase_fold/virulence"/>
</dbReference>
<evidence type="ECO:0000313" key="1">
    <source>
        <dbReference type="EMBL" id="PPK80609.1"/>
    </source>
</evidence>
<accession>A0A2S6HSM6</accession>
<dbReference type="Proteomes" id="UP000237749">
    <property type="component" value="Unassembled WGS sequence"/>
</dbReference>
<name>A0A2S6HSM6_9FIRM</name>
<proteinExistence type="predicted"/>
<gene>
    <name evidence="1" type="ORF">BXY41_106199</name>
</gene>
<protein>
    <recommendedName>
        <fullName evidence="3">DUF1565 domain-containing protein</fullName>
    </recommendedName>
</protein>
<dbReference type="EMBL" id="PTJA01000006">
    <property type="protein sequence ID" value="PPK80609.1"/>
    <property type="molecule type" value="Genomic_DNA"/>
</dbReference>
<dbReference type="AlphaFoldDB" id="A0A2S6HSM6"/>
<dbReference type="SUPFAM" id="SSF51126">
    <property type="entry name" value="Pectin lyase-like"/>
    <property type="match status" value="1"/>
</dbReference>
<reference evidence="1 2" key="1">
    <citation type="submission" date="2018-02" db="EMBL/GenBank/DDBJ databases">
        <title>Genomic Encyclopedia of Archaeal and Bacterial Type Strains, Phase II (KMG-II): from individual species to whole genera.</title>
        <authorList>
            <person name="Goeker M."/>
        </authorList>
    </citation>
    <scope>NUCLEOTIDE SEQUENCE [LARGE SCALE GENOMIC DNA]</scope>
    <source>
        <strain evidence="1 2">DSM 3808</strain>
    </source>
</reference>